<comment type="caution">
    <text evidence="5">The sequence shown here is derived from an EMBL/GenBank/DDBJ whole genome shotgun (WGS) entry which is preliminary data.</text>
</comment>
<protein>
    <submittedName>
        <fullName evidence="5">Venom carboxylesterase-6</fullName>
    </submittedName>
</protein>
<organism evidence="5 6">
    <name type="scientific">Folsomia candida</name>
    <name type="common">Springtail</name>
    <dbReference type="NCBI Taxonomy" id="158441"/>
    <lineage>
        <taxon>Eukaryota</taxon>
        <taxon>Metazoa</taxon>
        <taxon>Ecdysozoa</taxon>
        <taxon>Arthropoda</taxon>
        <taxon>Hexapoda</taxon>
        <taxon>Collembola</taxon>
        <taxon>Entomobryomorpha</taxon>
        <taxon>Isotomoidea</taxon>
        <taxon>Isotomidae</taxon>
        <taxon>Proisotominae</taxon>
        <taxon>Folsomia</taxon>
    </lineage>
</organism>
<feature type="compositionally biased region" description="Acidic residues" evidence="2">
    <location>
        <begin position="678"/>
        <end position="692"/>
    </location>
</feature>
<keyword evidence="1" id="KW-0325">Glycoprotein</keyword>
<feature type="region of interest" description="Disordered" evidence="2">
    <location>
        <begin position="664"/>
        <end position="727"/>
    </location>
</feature>
<feature type="signal peptide" evidence="3">
    <location>
        <begin position="1"/>
        <end position="23"/>
    </location>
</feature>
<accession>A0A226EZV4</accession>
<feature type="domain" description="Carboxylesterase type B" evidence="4">
    <location>
        <begin position="28"/>
        <end position="630"/>
    </location>
</feature>
<dbReference type="Gene3D" id="3.40.50.1820">
    <property type="entry name" value="alpha/beta hydrolase"/>
    <property type="match status" value="1"/>
</dbReference>
<dbReference type="InterPro" id="IPR050309">
    <property type="entry name" value="Type-B_Carboxylest/Lipase"/>
</dbReference>
<gene>
    <name evidence="5" type="ORF">Fcan01_00733</name>
</gene>
<feature type="chain" id="PRO_5012149606" evidence="3">
    <location>
        <begin position="24"/>
        <end position="727"/>
    </location>
</feature>
<feature type="compositionally biased region" description="Low complexity" evidence="2">
    <location>
        <begin position="460"/>
        <end position="482"/>
    </location>
</feature>
<dbReference type="Proteomes" id="UP000198287">
    <property type="component" value="Unassembled WGS sequence"/>
</dbReference>
<evidence type="ECO:0000313" key="5">
    <source>
        <dbReference type="EMBL" id="OXA63095.1"/>
    </source>
</evidence>
<proteinExistence type="predicted"/>
<name>A0A226EZV4_FOLCA</name>
<dbReference type="EMBL" id="LNIX01000001">
    <property type="protein sequence ID" value="OXA63095.1"/>
    <property type="molecule type" value="Genomic_DNA"/>
</dbReference>
<keyword evidence="6" id="KW-1185">Reference proteome</keyword>
<reference evidence="5 6" key="1">
    <citation type="submission" date="2015-12" db="EMBL/GenBank/DDBJ databases">
        <title>The genome of Folsomia candida.</title>
        <authorList>
            <person name="Faddeeva A."/>
            <person name="Derks M.F."/>
            <person name="Anvar Y."/>
            <person name="Smit S."/>
            <person name="Van Straalen N."/>
            <person name="Roelofs D."/>
        </authorList>
    </citation>
    <scope>NUCLEOTIDE SEQUENCE [LARGE SCALE GENOMIC DNA]</scope>
    <source>
        <strain evidence="5 6">VU population</strain>
        <tissue evidence="5">Whole body</tissue>
    </source>
</reference>
<feature type="compositionally biased region" description="Polar residues" evidence="2">
    <location>
        <begin position="443"/>
        <end position="459"/>
    </location>
</feature>
<evidence type="ECO:0000313" key="6">
    <source>
        <dbReference type="Proteomes" id="UP000198287"/>
    </source>
</evidence>
<keyword evidence="3" id="KW-0732">Signal</keyword>
<sequence>MQNLGILKITVLLLFTPNLFVEGKPAGKVITIRGGDVRGRISIAKGGRLFVEYTGIPYGKAKRFELARPAPKWEGILEASKKPEPCPYQDMRSGVPHGSEDCLFINVATPKTHPKYHLKNLPVLVVIHGSFSEWHDQGGHFNGAKYFLDEDVVLVSFNYRLGPLGFLSTSDETIPANLGLKDQVLALKWVQKNIWLFGGDPGQVTLLGHGSGAAAVHYHVLSPMSKGLFHKGILQSGNSLCPWSFVDDPEKTFINYATAMNCSESLDSAPIIACLREKNASELVAVSSKANYIFNGNREETGNNVYFGPVLEHWMRNFPDRPSFINHFPQNLVANWSNETMSSVPLLIGANELDGITLDWAEHVSRQFEPIEGGSVWYDYKLKRFGLFFGYANRAGNKTSDVDGKVFQHYFGDGGDSSATDTTDGDNNVSPTEASVSGDDDANFSTTEPSGSTDSGNTFSTTETTDSSGNNSSTTETTTSSEGPDETESLSGVEIDLGDKFFHALGHRHYFQCTRKAALSHAEIAPTFLYYLTYNRNVSHLDFWIDKYGLPYDIIKQNKSLLRGAVHGDELQYLFDLDESADFPLIRKKFREMSLEFSQNLVKIWINFARQGKPTGDWEPISGEAKWQILGDTREPGDVPWNGDVDFWESLDLDGLRELPPLRELNDTRKHRTKQNGTDEDGDGDGDGDNSEFENSNDKYRDIIYLDGPGDDDGTGGLFNFPPLKES</sequence>
<evidence type="ECO:0000256" key="3">
    <source>
        <dbReference type="SAM" id="SignalP"/>
    </source>
</evidence>
<dbReference type="InterPro" id="IPR029058">
    <property type="entry name" value="AB_hydrolase_fold"/>
</dbReference>
<feature type="region of interest" description="Disordered" evidence="2">
    <location>
        <begin position="415"/>
        <end position="490"/>
    </location>
</feature>
<dbReference type="PANTHER" id="PTHR11559">
    <property type="entry name" value="CARBOXYLESTERASE"/>
    <property type="match status" value="1"/>
</dbReference>
<dbReference type="Pfam" id="PF00135">
    <property type="entry name" value="COesterase"/>
    <property type="match status" value="1"/>
</dbReference>
<evidence type="ECO:0000256" key="2">
    <source>
        <dbReference type="SAM" id="MobiDB-lite"/>
    </source>
</evidence>
<evidence type="ECO:0000256" key="1">
    <source>
        <dbReference type="ARBA" id="ARBA00023180"/>
    </source>
</evidence>
<dbReference type="AlphaFoldDB" id="A0A226EZV4"/>
<dbReference type="InterPro" id="IPR002018">
    <property type="entry name" value="CarbesteraseB"/>
</dbReference>
<evidence type="ECO:0000259" key="4">
    <source>
        <dbReference type="Pfam" id="PF00135"/>
    </source>
</evidence>
<feature type="compositionally biased region" description="Low complexity" evidence="2">
    <location>
        <begin position="416"/>
        <end position="426"/>
    </location>
</feature>
<dbReference type="SUPFAM" id="SSF53474">
    <property type="entry name" value="alpha/beta-Hydrolases"/>
    <property type="match status" value="1"/>
</dbReference>